<protein>
    <recommendedName>
        <fullName evidence="3">Transposase</fullName>
    </recommendedName>
</protein>
<organism evidence="1 2">
    <name type="scientific">Aquibacillus rhizosphaerae</name>
    <dbReference type="NCBI Taxonomy" id="3051431"/>
    <lineage>
        <taxon>Bacteria</taxon>
        <taxon>Bacillati</taxon>
        <taxon>Bacillota</taxon>
        <taxon>Bacilli</taxon>
        <taxon>Bacillales</taxon>
        <taxon>Bacillaceae</taxon>
        <taxon>Aquibacillus</taxon>
    </lineage>
</organism>
<dbReference type="EMBL" id="JASTZU010000060">
    <property type="protein sequence ID" value="MDL4842630.1"/>
    <property type="molecule type" value="Genomic_DNA"/>
</dbReference>
<evidence type="ECO:0008006" key="3">
    <source>
        <dbReference type="Google" id="ProtNLM"/>
    </source>
</evidence>
<dbReference type="Proteomes" id="UP001235343">
    <property type="component" value="Unassembled WGS sequence"/>
</dbReference>
<accession>A0ABT7LBQ8</accession>
<gene>
    <name evidence="1" type="ORF">QQS35_19535</name>
</gene>
<sequence length="42" mass="4845">MGKKVYSSELKWAVVREKLSGKLTTKEILSKYDIKNKSQVET</sequence>
<proteinExistence type="predicted"/>
<dbReference type="InterPro" id="IPR010921">
    <property type="entry name" value="Trp_repressor/repl_initiator"/>
</dbReference>
<comment type="caution">
    <text evidence="1">The sequence shown here is derived from an EMBL/GenBank/DDBJ whole genome shotgun (WGS) entry which is preliminary data.</text>
</comment>
<reference evidence="1 2" key="1">
    <citation type="submission" date="2023-06" db="EMBL/GenBank/DDBJ databases">
        <title>Aquibacillus rhizosphaerae LR5S19.</title>
        <authorList>
            <person name="Sun J.-Q."/>
        </authorList>
    </citation>
    <scope>NUCLEOTIDE SEQUENCE [LARGE SCALE GENOMIC DNA]</scope>
    <source>
        <strain evidence="1 2">LR5S19</strain>
    </source>
</reference>
<evidence type="ECO:0000313" key="1">
    <source>
        <dbReference type="EMBL" id="MDL4842630.1"/>
    </source>
</evidence>
<dbReference type="RefSeq" id="WP_285933918.1">
    <property type="nucleotide sequence ID" value="NZ_JASTZU010000060.1"/>
</dbReference>
<name>A0ABT7LBQ8_9BACI</name>
<keyword evidence="2" id="KW-1185">Reference proteome</keyword>
<evidence type="ECO:0000313" key="2">
    <source>
        <dbReference type="Proteomes" id="UP001235343"/>
    </source>
</evidence>
<dbReference type="SUPFAM" id="SSF48295">
    <property type="entry name" value="TrpR-like"/>
    <property type="match status" value="1"/>
</dbReference>